<keyword evidence="7 10" id="KW-0472">Membrane</keyword>
<keyword evidence="13" id="KW-1185">Reference proteome</keyword>
<feature type="transmembrane region" description="Helical" evidence="10">
    <location>
        <begin position="281"/>
        <end position="301"/>
    </location>
</feature>
<dbReference type="AlphaFoldDB" id="E7AAQ3"/>
<evidence type="ECO:0000313" key="13">
    <source>
        <dbReference type="Proteomes" id="UP000007934"/>
    </source>
</evidence>
<dbReference type="InterPro" id="IPR004268">
    <property type="entry name" value="MurJ"/>
</dbReference>
<feature type="transmembrane region" description="Helical" evidence="10">
    <location>
        <begin position="321"/>
        <end position="347"/>
    </location>
</feature>
<feature type="transmembrane region" description="Helical" evidence="10">
    <location>
        <begin position="209"/>
        <end position="226"/>
    </location>
</feature>
<dbReference type="CDD" id="cd13123">
    <property type="entry name" value="MATE_MurJ_like"/>
    <property type="match status" value="1"/>
</dbReference>
<gene>
    <name evidence="10" type="primary">murJ</name>
    <name evidence="12" type="ordered locus">Hfelis_06400</name>
</gene>
<accession>E7AAQ3</accession>
<dbReference type="GO" id="GO:0071555">
    <property type="term" value="P:cell wall organization"/>
    <property type="evidence" value="ECO:0007669"/>
    <property type="project" value="UniProtKB-UniRule"/>
</dbReference>
<dbReference type="HOGENOM" id="CLU_006797_5_3_7"/>
<dbReference type="PANTHER" id="PTHR47019:SF1">
    <property type="entry name" value="LIPID II FLIPPASE MURJ"/>
    <property type="match status" value="1"/>
</dbReference>
<sequence>MRSLLAGVLLLKRFFFTNSSGILCSRVAGFVRDLLSASILGSGVYSDIFFVAFKFPNLFRRIFAEGAFSQSFLPAFIHSRHKAAFSLSVLTIFSLCLLCLSVVVHFYAPFFTRLLAYGFDAHTIALAQDIVALNFWYLLLVFLSTFFSALLQYKNSFFVSAYHTILLNIGMIAALCLAKDKTSLEVVYYLSYGVLLGGVAQVLAHFYPLYSLGYVRLFYLGLRFGFKRKDSLKIELKDFFKKFFPSVLGNSASQLSAFLDTLLASFLSAGSISYLYYANRIFQLPLALFAIAISTALFPTIAKALKNGKSQEAFVHMQNAFYFLSFTLLASSLGGMVLSEEIISLLFERGRFGAQDVLESAGVFRMYLVGLLPFGLSKIFSLWLYAQGQQLKAAKISLYSLIFGFVAALVCMGPLRASGLALASSLTGCMLCFLNLKAFGFKRFLGMIEVKKGVGLVALLSLEAAILYLFLWCLRAFYLFQYLS</sequence>
<feature type="transmembrane region" description="Helical" evidence="10">
    <location>
        <begin position="34"/>
        <end position="55"/>
    </location>
</feature>
<dbReference type="UniPathway" id="UPA00219"/>
<feature type="transmembrane region" description="Helical" evidence="10">
    <location>
        <begin position="85"/>
        <end position="110"/>
    </location>
</feature>
<keyword evidence="10 11" id="KW-0961">Cell wall biogenesis/degradation</keyword>
<dbReference type="GO" id="GO:0015648">
    <property type="term" value="F:lipid-linked peptidoglycan transporter activity"/>
    <property type="evidence" value="ECO:0007669"/>
    <property type="project" value="UniProtKB-UniRule"/>
</dbReference>
<dbReference type="GO" id="GO:0008360">
    <property type="term" value="P:regulation of cell shape"/>
    <property type="evidence" value="ECO:0007669"/>
    <property type="project" value="UniProtKB-UniRule"/>
</dbReference>
<keyword evidence="4 10" id="KW-0133">Cell shape</keyword>
<feature type="transmembrane region" description="Helical" evidence="10">
    <location>
        <begin position="398"/>
        <end position="415"/>
    </location>
</feature>
<feature type="transmembrane region" description="Helical" evidence="10">
    <location>
        <begin position="367"/>
        <end position="386"/>
    </location>
</feature>
<feature type="transmembrane region" description="Helical" evidence="10">
    <location>
        <begin position="453"/>
        <end position="478"/>
    </location>
</feature>
<dbReference type="GO" id="GO:0009252">
    <property type="term" value="P:peptidoglycan biosynthetic process"/>
    <property type="evidence" value="ECO:0007669"/>
    <property type="project" value="UniProtKB-UniRule"/>
</dbReference>
<name>E7AAQ3_HELFC</name>
<organism evidence="12 13">
    <name type="scientific">Helicobacter felis (strain ATCC 49179 / CCUG 28539 / NCTC 12436 / CS1)</name>
    <dbReference type="NCBI Taxonomy" id="936155"/>
    <lineage>
        <taxon>Bacteria</taxon>
        <taxon>Pseudomonadati</taxon>
        <taxon>Campylobacterota</taxon>
        <taxon>Epsilonproteobacteria</taxon>
        <taxon>Campylobacterales</taxon>
        <taxon>Helicobacteraceae</taxon>
        <taxon>Helicobacter</taxon>
    </lineage>
</organism>
<dbReference type="KEGG" id="hfe:HFELIS_06400"/>
<dbReference type="GO" id="GO:0005886">
    <property type="term" value="C:plasma membrane"/>
    <property type="evidence" value="ECO:0007669"/>
    <property type="project" value="UniProtKB-SubCell"/>
</dbReference>
<evidence type="ECO:0000256" key="4">
    <source>
        <dbReference type="ARBA" id="ARBA00022960"/>
    </source>
</evidence>
<proteinExistence type="inferred from homology"/>
<keyword evidence="10 11" id="KW-0813">Transport</keyword>
<evidence type="ECO:0000313" key="12">
    <source>
        <dbReference type="EMBL" id="CBY82724.1"/>
    </source>
</evidence>
<dbReference type="eggNOG" id="COG0728">
    <property type="taxonomic scope" value="Bacteria"/>
</dbReference>
<evidence type="ECO:0000256" key="3">
    <source>
        <dbReference type="ARBA" id="ARBA00022692"/>
    </source>
</evidence>
<keyword evidence="10" id="KW-0997">Cell inner membrane</keyword>
<evidence type="ECO:0000256" key="9">
    <source>
        <dbReference type="ARBA" id="ARBA00061532"/>
    </source>
</evidence>
<evidence type="ECO:0000256" key="5">
    <source>
        <dbReference type="ARBA" id="ARBA00022984"/>
    </source>
</evidence>
<comment type="pathway">
    <text evidence="10">Cell wall biogenesis; peptidoglycan biosynthesis.</text>
</comment>
<dbReference type="PRINTS" id="PR01806">
    <property type="entry name" value="VIRFACTRMVIN"/>
</dbReference>
<dbReference type="HAMAP" id="MF_02078">
    <property type="entry name" value="MurJ_MviN"/>
    <property type="match status" value="1"/>
</dbReference>
<dbReference type="STRING" id="936155.HFELIS_06400"/>
<dbReference type="Proteomes" id="UP000007934">
    <property type="component" value="Chromosome"/>
</dbReference>
<comment type="subcellular location">
    <subcellularLocation>
        <location evidence="10">Cell inner membrane</location>
        <topology evidence="10">Multi-pass membrane protein</topology>
    </subcellularLocation>
    <subcellularLocation>
        <location evidence="1">Cell membrane</location>
        <topology evidence="1">Multi-pass membrane protein</topology>
    </subcellularLocation>
</comment>
<evidence type="ECO:0000256" key="8">
    <source>
        <dbReference type="ARBA" id="ARBA00060041"/>
    </source>
</evidence>
<dbReference type="PANTHER" id="PTHR47019">
    <property type="entry name" value="LIPID II FLIPPASE MURJ"/>
    <property type="match status" value="1"/>
</dbReference>
<evidence type="ECO:0000256" key="1">
    <source>
        <dbReference type="ARBA" id="ARBA00004651"/>
    </source>
</evidence>
<evidence type="ECO:0000256" key="2">
    <source>
        <dbReference type="ARBA" id="ARBA00022475"/>
    </source>
</evidence>
<feature type="transmembrane region" description="Helical" evidence="10">
    <location>
        <begin position="131"/>
        <end position="151"/>
    </location>
</feature>
<evidence type="ECO:0000256" key="11">
    <source>
        <dbReference type="PIRNR" id="PIRNR002869"/>
    </source>
</evidence>
<evidence type="ECO:0000256" key="10">
    <source>
        <dbReference type="HAMAP-Rule" id="MF_02078"/>
    </source>
</evidence>
<evidence type="ECO:0000256" key="6">
    <source>
        <dbReference type="ARBA" id="ARBA00022989"/>
    </source>
</evidence>
<keyword evidence="2 10" id="KW-1003">Cell membrane</keyword>
<evidence type="ECO:0000256" key="7">
    <source>
        <dbReference type="ARBA" id="ARBA00023136"/>
    </source>
</evidence>
<feature type="transmembrane region" description="Helical" evidence="10">
    <location>
        <begin position="157"/>
        <end position="177"/>
    </location>
</feature>
<protein>
    <recommendedName>
        <fullName evidence="10">Probable lipid II flippase MurJ</fullName>
    </recommendedName>
</protein>
<feature type="transmembrane region" description="Helical" evidence="10">
    <location>
        <begin position="247"/>
        <end position="269"/>
    </location>
</feature>
<keyword evidence="3 10" id="KW-0812">Transmembrane</keyword>
<dbReference type="PIRSF" id="PIRSF002869">
    <property type="entry name" value="MviN"/>
    <property type="match status" value="1"/>
</dbReference>
<feature type="transmembrane region" description="Helical" evidence="10">
    <location>
        <begin position="421"/>
        <end position="441"/>
    </location>
</feature>
<comment type="function">
    <text evidence="8 10 11">Involved in peptidoglycan biosynthesis. Transports lipid-linked peptidoglycan precursors from the inner to the outer leaflet of the cytoplasmic membrane.</text>
</comment>
<reference evidence="12 13" key="1">
    <citation type="journal article" date="2011" name="Genome Biol. Evol.">
        <title>Comparative whole genome sequence analysis of the carcinogenic bacterial model pathogen Helicobacter felis.</title>
        <authorList>
            <person name="Arnold I.C."/>
            <person name="Zigova Z."/>
            <person name="Holden M."/>
            <person name="Lawley T.D."/>
            <person name="Rad R."/>
            <person name="Dougan G."/>
            <person name="Falkow S."/>
            <person name="Bentley S.D."/>
            <person name="Muller A."/>
        </authorList>
    </citation>
    <scope>NUCLEOTIDE SEQUENCE [LARGE SCALE GENOMIC DNA]</scope>
    <source>
        <strain evidence="13">ATCC 49179 / CCUG 28539 / NCTC 12436 / CS1</strain>
    </source>
</reference>
<dbReference type="GO" id="GO:0034204">
    <property type="term" value="P:lipid translocation"/>
    <property type="evidence" value="ECO:0007669"/>
    <property type="project" value="TreeGrafter"/>
</dbReference>
<dbReference type="InterPro" id="IPR051050">
    <property type="entry name" value="Lipid_II_flippase_MurJ/MviN"/>
</dbReference>
<dbReference type="NCBIfam" id="TIGR01695">
    <property type="entry name" value="murJ_mviN"/>
    <property type="match status" value="1"/>
</dbReference>
<keyword evidence="5 10" id="KW-0573">Peptidoglycan synthesis</keyword>
<dbReference type="EMBL" id="FQ670179">
    <property type="protein sequence ID" value="CBY82724.1"/>
    <property type="molecule type" value="Genomic_DNA"/>
</dbReference>
<dbReference type="Pfam" id="PF03023">
    <property type="entry name" value="MurJ"/>
    <property type="match status" value="1"/>
</dbReference>
<keyword evidence="6 10" id="KW-1133">Transmembrane helix</keyword>
<comment type="similarity">
    <text evidence="9 10 11">Belongs to the MurJ/MviN family.</text>
</comment>